<evidence type="ECO:0000313" key="3">
    <source>
        <dbReference type="EMBL" id="MDT0647699.1"/>
    </source>
</evidence>
<dbReference type="SUPFAM" id="SSF56219">
    <property type="entry name" value="DNase I-like"/>
    <property type="match status" value="1"/>
</dbReference>
<feature type="domain" description="Endonuclease/exonuclease/phosphatase" evidence="2">
    <location>
        <begin position="108"/>
        <end position="314"/>
    </location>
</feature>
<dbReference type="InterPro" id="IPR005135">
    <property type="entry name" value="Endo/exonuclease/phosphatase"/>
</dbReference>
<keyword evidence="3" id="KW-0540">Nuclease</keyword>
<feature type="transmembrane region" description="Helical" evidence="1">
    <location>
        <begin position="40"/>
        <end position="57"/>
    </location>
</feature>
<dbReference type="EMBL" id="JAVRHO010000020">
    <property type="protein sequence ID" value="MDT0647699.1"/>
    <property type="molecule type" value="Genomic_DNA"/>
</dbReference>
<keyword evidence="3" id="KW-0255">Endonuclease</keyword>
<keyword evidence="3" id="KW-0378">Hydrolase</keyword>
<gene>
    <name evidence="3" type="ORF">RM545_13440</name>
</gene>
<dbReference type="GO" id="GO:0004519">
    <property type="term" value="F:endonuclease activity"/>
    <property type="evidence" value="ECO:0007669"/>
    <property type="project" value="UniProtKB-KW"/>
</dbReference>
<accession>A0ABU3CMY0</accession>
<reference evidence="3 4" key="1">
    <citation type="submission" date="2023-09" db="EMBL/GenBank/DDBJ databases">
        <authorList>
            <person name="Rey-Velasco X."/>
        </authorList>
    </citation>
    <scope>NUCLEOTIDE SEQUENCE [LARGE SCALE GENOMIC DNA]</scope>
    <source>
        <strain evidence="3 4">F260</strain>
    </source>
</reference>
<dbReference type="Proteomes" id="UP001245285">
    <property type="component" value="Unassembled WGS sequence"/>
</dbReference>
<keyword evidence="1" id="KW-0472">Membrane</keyword>
<protein>
    <submittedName>
        <fullName evidence="3">Endonuclease/exonuclease/phosphatase family protein</fullName>
    </submittedName>
</protein>
<evidence type="ECO:0000313" key="4">
    <source>
        <dbReference type="Proteomes" id="UP001245285"/>
    </source>
</evidence>
<name>A0ABU3CMY0_9FLAO</name>
<evidence type="ECO:0000259" key="2">
    <source>
        <dbReference type="Pfam" id="PF03372"/>
    </source>
</evidence>
<evidence type="ECO:0000256" key="1">
    <source>
        <dbReference type="SAM" id="Phobius"/>
    </source>
</evidence>
<keyword evidence="1" id="KW-0812">Transmembrane</keyword>
<proteinExistence type="predicted"/>
<sequence length="365" mass="41709">MKLKTFLLGFGILAVLLTLAPIIAADYWWIRMFDYPHTQLTILTMVALVVYFARFDMRSWKDYAFVAVLSACFIFQLSKIYPYLPHNQYEVGEASEDIKQENTLRFFAANVLQDNKNSDLIIKELKNQNPDIILLTETNHNWKKSLSEATSNFPFKIEVPMDNTYGMLLYSKLPLKNSKINFLVDDSIPSIETIVELRSGKDVQLFAIHPTPPMPQHNPSSTDRDAEMMIIAKKTRASKLPVIVAGDFNDVAWSSTTGLFKAVGGLLDVRVGRGFFNTFDATSSILRWPLDHFFVTEDFRLVDCRTIANIDSDHFPFYLTLSFEPENANMQKPAAPTKEQIVMANTQIAEAKKKQEEENNRNKKE</sequence>
<organism evidence="3 4">
    <name type="scientific">Autumnicola lenta</name>
    <dbReference type="NCBI Taxonomy" id="3075593"/>
    <lineage>
        <taxon>Bacteria</taxon>
        <taxon>Pseudomonadati</taxon>
        <taxon>Bacteroidota</taxon>
        <taxon>Flavobacteriia</taxon>
        <taxon>Flavobacteriales</taxon>
        <taxon>Flavobacteriaceae</taxon>
        <taxon>Autumnicola</taxon>
    </lineage>
</organism>
<dbReference type="InterPro" id="IPR036691">
    <property type="entry name" value="Endo/exonu/phosph_ase_sf"/>
</dbReference>
<keyword evidence="1" id="KW-1133">Transmembrane helix</keyword>
<feature type="transmembrane region" description="Helical" evidence="1">
    <location>
        <begin position="64"/>
        <end position="84"/>
    </location>
</feature>
<dbReference type="RefSeq" id="WP_311495802.1">
    <property type="nucleotide sequence ID" value="NZ_JAVRHO010000020.1"/>
</dbReference>
<dbReference type="Pfam" id="PF03372">
    <property type="entry name" value="Exo_endo_phos"/>
    <property type="match status" value="1"/>
</dbReference>
<dbReference type="Gene3D" id="3.60.10.10">
    <property type="entry name" value="Endonuclease/exonuclease/phosphatase"/>
    <property type="match status" value="1"/>
</dbReference>
<comment type="caution">
    <text evidence="3">The sequence shown here is derived from an EMBL/GenBank/DDBJ whole genome shotgun (WGS) entry which is preliminary data.</text>
</comment>
<keyword evidence="4" id="KW-1185">Reference proteome</keyword>